<evidence type="ECO:0000313" key="2">
    <source>
        <dbReference type="EMBL" id="BDD02378.1"/>
    </source>
</evidence>
<feature type="domain" description="AAA-ATPase-like" evidence="1">
    <location>
        <begin position="12"/>
        <end position="213"/>
    </location>
</feature>
<dbReference type="InterPro" id="IPR018631">
    <property type="entry name" value="AAA-ATPase-like_dom"/>
</dbReference>
<name>A0ABN6LGU5_9BACT</name>
<proteinExistence type="predicted"/>
<accession>A0ABN6LGU5</accession>
<dbReference type="PANTHER" id="PTHR34825:SF1">
    <property type="entry name" value="AAA-ATPASE-LIKE DOMAIN-CONTAINING PROTEIN"/>
    <property type="match status" value="1"/>
</dbReference>
<gene>
    <name evidence="2" type="ORF">PEPS_46580</name>
</gene>
<keyword evidence="2" id="KW-0614">Plasmid</keyword>
<dbReference type="EMBL" id="AP025301">
    <property type="protein sequence ID" value="BDD02378.1"/>
    <property type="molecule type" value="Genomic_DNA"/>
</dbReference>
<protein>
    <submittedName>
        <fullName evidence="2">ATPase AAA</fullName>
    </submittedName>
</protein>
<dbReference type="InterPro" id="IPR012547">
    <property type="entry name" value="PDDEXK_9"/>
</dbReference>
<sequence>MDNPMSQRQALPIGIQTFEDLRTGGADYLYIDKTAHIHEMTKLTKGYYFLSRPRRFGKSMLCSTLQALFEGKQELFEGLYIHDKWDWSENFPVVRIDLSAANYKDLGAVETRVWINLNRNAEFHGIELKITDSLGGAFEELILRIYQKYDKKVVVLIDEYDKPIQDTLSNEDDLASNSLDVLRGFYSALKASDQYIRFCFMTGITKFTGVGLFSGANNFNDISLDQRYASICGFTQNELETNFGDYFDGVNMEEVQAWYNGYNYLGDKVYNPFDILMFLDKGAYFDNYWWDSGQPSFIAKIFSQGKVMPYQIDNLVLPSEELKQFDLNHLNLVSLLWQAGYLTIAEQIKIPMRGYRYRMAIPNNEVQVSLNKLFFSDLTTLRQSSQHHNYKAYDAIIDNQLGDFEKAIKAMFASIPYNNYVQNNINKFEGYYASVIYAYLMALGLKTRTEEAISSGRIDMVMESPTHIYVVEFKVNAPKPEGDERGEALDQIHEKKYYEPYLNDGRKIVLIGMHFSEEEKNLNWFKPEEWKLNQNTNN</sequence>
<organism evidence="2 3">
    <name type="scientific">Persicobacter psychrovividus</name>
    <dbReference type="NCBI Taxonomy" id="387638"/>
    <lineage>
        <taxon>Bacteria</taxon>
        <taxon>Pseudomonadati</taxon>
        <taxon>Bacteroidota</taxon>
        <taxon>Cytophagia</taxon>
        <taxon>Cytophagales</taxon>
        <taxon>Persicobacteraceae</taxon>
        <taxon>Persicobacter</taxon>
    </lineage>
</organism>
<dbReference type="Pfam" id="PF08011">
    <property type="entry name" value="PDDEXK_9"/>
    <property type="match status" value="1"/>
</dbReference>
<dbReference type="Proteomes" id="UP001354989">
    <property type="component" value="Plasmid pPP9"/>
</dbReference>
<dbReference type="Pfam" id="PF09820">
    <property type="entry name" value="AAA-ATPase_like"/>
    <property type="match status" value="1"/>
</dbReference>
<geneLocation type="plasmid" evidence="2 3">
    <name>pPP9</name>
</geneLocation>
<evidence type="ECO:0000313" key="3">
    <source>
        <dbReference type="Proteomes" id="UP001354989"/>
    </source>
</evidence>
<dbReference type="PANTHER" id="PTHR34825">
    <property type="entry name" value="CONSERVED PROTEIN, WITH A WEAK D-GALACTARATE DEHYDRATASE/ALTRONATE HYDROLASE DOMAIN"/>
    <property type="match status" value="1"/>
</dbReference>
<keyword evidence="3" id="KW-1185">Reference proteome</keyword>
<reference evidence="2 3" key="1">
    <citation type="submission" date="2021-12" db="EMBL/GenBank/DDBJ databases">
        <title>Genome sequencing of bacteria with rrn-lacking chromosome and rrn-plasmid.</title>
        <authorList>
            <person name="Anda M."/>
            <person name="Iwasaki W."/>
        </authorList>
    </citation>
    <scope>NUCLEOTIDE SEQUENCE [LARGE SCALE GENOMIC DNA]</scope>
    <source>
        <strain evidence="2 3">NBRC 101262</strain>
        <plasmid evidence="2 3">pPP9</plasmid>
    </source>
</reference>
<evidence type="ECO:0000259" key="1">
    <source>
        <dbReference type="Pfam" id="PF09820"/>
    </source>
</evidence>
<dbReference type="InterPro" id="IPR027417">
    <property type="entry name" value="P-loop_NTPase"/>
</dbReference>
<dbReference type="SUPFAM" id="SSF52540">
    <property type="entry name" value="P-loop containing nucleoside triphosphate hydrolases"/>
    <property type="match status" value="1"/>
</dbReference>